<dbReference type="EMBL" id="JACHWS010000001">
    <property type="protein sequence ID" value="MBB3036721.1"/>
    <property type="molecule type" value="Genomic_DNA"/>
</dbReference>
<keyword evidence="1" id="KW-0732">Signal</keyword>
<dbReference type="Proteomes" id="UP000567922">
    <property type="component" value="Unassembled WGS sequence"/>
</dbReference>
<keyword evidence="3" id="KW-1185">Reference proteome</keyword>
<sequence length="191" mass="19627">MKTKRSSALAVLAAASLLGVPAYAAADTTSPECEVTDSTVTCTFDAPGEHVFDLPDGIESMTISATGAHLTGSDEEAPDSLADTVTSTLTDLPATLYLSVPLMGEGGAAEVATDLDDIDTRIVIAAGGDGAESSLGDDQELAEPEAEPSVVISYSVDEQTDSDPAACPGLCIDDTVYKLYELMMSNAQQSQ</sequence>
<evidence type="ECO:0000256" key="1">
    <source>
        <dbReference type="SAM" id="SignalP"/>
    </source>
</evidence>
<reference evidence="2 3" key="1">
    <citation type="submission" date="2020-08" db="EMBL/GenBank/DDBJ databases">
        <title>Sequencing the genomes of 1000 actinobacteria strains.</title>
        <authorList>
            <person name="Klenk H.-P."/>
        </authorList>
    </citation>
    <scope>NUCLEOTIDE SEQUENCE [LARGE SCALE GENOMIC DNA]</scope>
    <source>
        <strain evidence="2 3">DSM 45258</strain>
    </source>
</reference>
<feature type="chain" id="PRO_5032911749" evidence="1">
    <location>
        <begin position="25"/>
        <end position="191"/>
    </location>
</feature>
<evidence type="ECO:0000313" key="2">
    <source>
        <dbReference type="EMBL" id="MBB3036721.1"/>
    </source>
</evidence>
<dbReference type="AlphaFoldDB" id="A0A839RL60"/>
<dbReference type="RefSeq" id="WP_064440871.1">
    <property type="nucleotide sequence ID" value="NZ_BDDI01000010.1"/>
</dbReference>
<gene>
    <name evidence="2" type="ORF">FHU29_001155</name>
</gene>
<proteinExistence type="predicted"/>
<name>A0A839RL60_9ACTN</name>
<dbReference type="OrthoDB" id="4776423at2"/>
<organism evidence="2 3">
    <name type="scientific">Hoyosella altamirensis</name>
    <dbReference type="NCBI Taxonomy" id="616997"/>
    <lineage>
        <taxon>Bacteria</taxon>
        <taxon>Bacillati</taxon>
        <taxon>Actinomycetota</taxon>
        <taxon>Actinomycetes</taxon>
        <taxon>Mycobacteriales</taxon>
        <taxon>Hoyosellaceae</taxon>
        <taxon>Hoyosella</taxon>
    </lineage>
</organism>
<accession>A0A839RL60</accession>
<evidence type="ECO:0000313" key="3">
    <source>
        <dbReference type="Proteomes" id="UP000567922"/>
    </source>
</evidence>
<protein>
    <submittedName>
        <fullName evidence="2">Uncharacterized protein</fullName>
    </submittedName>
</protein>
<comment type="caution">
    <text evidence="2">The sequence shown here is derived from an EMBL/GenBank/DDBJ whole genome shotgun (WGS) entry which is preliminary data.</text>
</comment>
<feature type="signal peptide" evidence="1">
    <location>
        <begin position="1"/>
        <end position="24"/>
    </location>
</feature>